<evidence type="ECO:0000256" key="17">
    <source>
        <dbReference type="PIRSR" id="PIRSR004682-3"/>
    </source>
</evidence>
<sequence>MLIILDRDGVINQYDGNYICSADEWQPIPGSVEAVARLCNAGHRIAIATNQSGIARGYYDTDALDTMHEKLERLVEAEGGCIDFIAYCPHHPDDHCHCRKPLTGLLDQIRRHFHLDSLEGAIMVGDSRKDLEAAHSGKCQPILVRTGNGLDTERHLDARPIPGARVAIYNNLSEFTDALLSAEGW</sequence>
<dbReference type="RefSeq" id="WP_091989307.1">
    <property type="nucleotide sequence ID" value="NZ_FOYV01000001.1"/>
</dbReference>
<comment type="cofactor">
    <cofactor evidence="3 18">
        <name>Zn(2+)</name>
        <dbReference type="ChEBI" id="CHEBI:29105"/>
    </cofactor>
</comment>
<dbReference type="PIRSF" id="PIRSF004682">
    <property type="entry name" value="GmhB"/>
    <property type="match status" value="1"/>
</dbReference>
<keyword evidence="8 15" id="KW-0963">Cytoplasm</keyword>
<dbReference type="SUPFAM" id="SSF56784">
    <property type="entry name" value="HAD-like"/>
    <property type="match status" value="1"/>
</dbReference>
<dbReference type="Gene3D" id="3.40.50.1000">
    <property type="entry name" value="HAD superfamily/HAD-like"/>
    <property type="match status" value="1"/>
</dbReference>
<dbReference type="InterPro" id="IPR023214">
    <property type="entry name" value="HAD_sf"/>
</dbReference>
<evidence type="ECO:0000256" key="2">
    <source>
        <dbReference type="ARBA" id="ARBA00001946"/>
    </source>
</evidence>
<comment type="pathway">
    <text evidence="5">Nucleotide-sugar biosynthesis; ADP-L-glycero-beta-D-manno-heptose biosynthesis; ADP-L-glycero-beta-D-manno-heptose from D-glycero-beta-D-manno-heptose 7-phosphate: step 2/4.</text>
</comment>
<gene>
    <name evidence="19" type="ORF">SAMN04488073_2097</name>
</gene>
<dbReference type="InterPro" id="IPR006549">
    <property type="entry name" value="HAD-SF_hydro_IIIA"/>
</dbReference>
<keyword evidence="10 15" id="KW-0378">Hydrolase</keyword>
<comment type="cofactor">
    <cofactor evidence="2 18">
        <name>Mg(2+)</name>
        <dbReference type="ChEBI" id="CHEBI:18420"/>
    </cofactor>
</comment>
<dbReference type="CDD" id="cd07503">
    <property type="entry name" value="HAD_HisB-N"/>
    <property type="match status" value="1"/>
</dbReference>
<evidence type="ECO:0000256" key="18">
    <source>
        <dbReference type="PIRSR" id="PIRSR004682-4"/>
    </source>
</evidence>
<dbReference type="AlphaFoldDB" id="A0A1I6H2I3"/>
<dbReference type="PANTHER" id="PTHR42891">
    <property type="entry name" value="D-GLYCERO-BETA-D-MANNO-HEPTOSE-1,7-BISPHOSPHATE 7-PHOSPHATASE"/>
    <property type="match status" value="1"/>
</dbReference>
<keyword evidence="13 15" id="KW-0119">Carbohydrate metabolism</keyword>
<dbReference type="NCBIfam" id="TIGR01656">
    <property type="entry name" value="Histidinol-ppas"/>
    <property type="match status" value="1"/>
</dbReference>
<dbReference type="InterPro" id="IPR004446">
    <property type="entry name" value="Heptose_bisP_phosphatase"/>
</dbReference>
<evidence type="ECO:0000256" key="11">
    <source>
        <dbReference type="ARBA" id="ARBA00022833"/>
    </source>
</evidence>
<feature type="site" description="Contributes to substrate recognition" evidence="17">
    <location>
        <position position="99"/>
    </location>
</feature>
<dbReference type="STRING" id="375760.SAMN04488073_2097"/>
<dbReference type="NCBIfam" id="NF006506">
    <property type="entry name" value="PRK08942.1"/>
    <property type="match status" value="1"/>
</dbReference>
<dbReference type="PANTHER" id="PTHR42891:SF1">
    <property type="entry name" value="D-GLYCERO-BETA-D-MANNO-HEPTOSE-1,7-BISPHOSPHATE 7-PHOSPHATASE"/>
    <property type="match status" value="1"/>
</dbReference>
<feature type="site" description="Stabilizes the phosphoryl group" evidence="17">
    <location>
        <position position="49"/>
    </location>
</feature>
<keyword evidence="9 18" id="KW-0479">Metal-binding</keyword>
<feature type="binding site" evidence="18">
    <location>
        <position position="88"/>
    </location>
    <ligand>
        <name>Zn(2+)</name>
        <dbReference type="ChEBI" id="CHEBI:29105"/>
    </ligand>
</feature>
<dbReference type="NCBIfam" id="TIGR01662">
    <property type="entry name" value="HAD-SF-IIIA"/>
    <property type="match status" value="1"/>
</dbReference>
<evidence type="ECO:0000313" key="19">
    <source>
        <dbReference type="EMBL" id="SFR48561.1"/>
    </source>
</evidence>
<evidence type="ECO:0000256" key="15">
    <source>
        <dbReference type="PIRNR" id="PIRNR004682"/>
    </source>
</evidence>
<keyword evidence="12 18" id="KW-0460">Magnesium</keyword>
<feature type="binding site" evidence="18">
    <location>
        <position position="96"/>
    </location>
    <ligand>
        <name>Zn(2+)</name>
        <dbReference type="ChEBI" id="CHEBI:29105"/>
    </ligand>
</feature>
<name>A0A1I6H2I3_9GAMM</name>
<dbReference type="GO" id="GO:0005975">
    <property type="term" value="P:carbohydrate metabolic process"/>
    <property type="evidence" value="ECO:0007669"/>
    <property type="project" value="InterPro"/>
</dbReference>
<evidence type="ECO:0000256" key="4">
    <source>
        <dbReference type="ARBA" id="ARBA00004496"/>
    </source>
</evidence>
<evidence type="ECO:0000256" key="5">
    <source>
        <dbReference type="ARBA" id="ARBA00004708"/>
    </source>
</evidence>
<dbReference type="EC" id="3.1.3.-" evidence="15"/>
<protein>
    <recommendedName>
        <fullName evidence="15">D,D-heptose 1,7-bisphosphate phosphatase</fullName>
        <ecNumber evidence="15">3.1.3.-</ecNumber>
    </recommendedName>
</protein>
<proteinExistence type="inferred from homology"/>
<evidence type="ECO:0000256" key="10">
    <source>
        <dbReference type="ARBA" id="ARBA00022801"/>
    </source>
</evidence>
<feature type="binding site" evidence="18">
    <location>
        <position position="126"/>
    </location>
    <ligand>
        <name>Mg(2+)</name>
        <dbReference type="ChEBI" id="CHEBI:18420"/>
    </ligand>
</feature>
<feature type="binding site" evidence="18">
    <location>
        <position position="90"/>
    </location>
    <ligand>
        <name>Zn(2+)</name>
        <dbReference type="ChEBI" id="CHEBI:29105"/>
    </ligand>
</feature>
<evidence type="ECO:0000256" key="12">
    <source>
        <dbReference type="ARBA" id="ARBA00022842"/>
    </source>
</evidence>
<feature type="binding site" evidence="18">
    <location>
        <position position="98"/>
    </location>
    <ligand>
        <name>Zn(2+)</name>
        <dbReference type="ChEBI" id="CHEBI:29105"/>
    </ligand>
</feature>
<feature type="site" description="Stabilizes the phosphoryl group" evidence="17">
    <location>
        <position position="100"/>
    </location>
</feature>
<feature type="binding site" evidence="18">
    <location>
        <position position="6"/>
    </location>
    <ligand>
        <name>Mg(2+)</name>
        <dbReference type="ChEBI" id="CHEBI:18420"/>
    </ligand>
</feature>
<dbReference type="Pfam" id="PF13242">
    <property type="entry name" value="Hydrolase_like"/>
    <property type="match status" value="1"/>
</dbReference>
<accession>A0A1I6H2I3</accession>
<dbReference type="InterPro" id="IPR036412">
    <property type="entry name" value="HAD-like_sf"/>
</dbReference>
<keyword evidence="11 18" id="KW-0862">Zinc</keyword>
<evidence type="ECO:0000256" key="13">
    <source>
        <dbReference type="ARBA" id="ARBA00023277"/>
    </source>
</evidence>
<dbReference type="OrthoDB" id="9781367at2"/>
<dbReference type="GO" id="GO:0005737">
    <property type="term" value="C:cytoplasm"/>
    <property type="evidence" value="ECO:0007669"/>
    <property type="project" value="UniProtKB-SubCell"/>
</dbReference>
<comment type="catalytic activity">
    <reaction evidence="1">
        <text>D-glycero-beta-D-manno-heptose 1,7-bisphosphate + H2O = D-glycero-beta-D-manno-heptose 1-phosphate + phosphate</text>
        <dbReference type="Rhea" id="RHEA:28518"/>
        <dbReference type="ChEBI" id="CHEBI:15377"/>
        <dbReference type="ChEBI" id="CHEBI:43474"/>
        <dbReference type="ChEBI" id="CHEBI:60208"/>
        <dbReference type="ChEBI" id="CHEBI:61593"/>
        <dbReference type="EC" id="3.1.3.82"/>
    </reaction>
</comment>
<evidence type="ECO:0000256" key="16">
    <source>
        <dbReference type="PIRSR" id="PIRSR004682-1"/>
    </source>
</evidence>
<evidence type="ECO:0000313" key="20">
    <source>
        <dbReference type="Proteomes" id="UP000199290"/>
    </source>
</evidence>
<organism evidence="19 20">
    <name type="scientific">Marinobacter gudaonensis</name>
    <dbReference type="NCBI Taxonomy" id="375760"/>
    <lineage>
        <taxon>Bacteria</taxon>
        <taxon>Pseudomonadati</taxon>
        <taxon>Pseudomonadota</taxon>
        <taxon>Gammaproteobacteria</taxon>
        <taxon>Pseudomonadales</taxon>
        <taxon>Marinobacteraceae</taxon>
        <taxon>Marinobacter</taxon>
    </lineage>
</organism>
<dbReference type="GO" id="GO:0046872">
    <property type="term" value="F:metal ion binding"/>
    <property type="evidence" value="ECO:0007669"/>
    <property type="project" value="UniProtKB-KW"/>
</dbReference>
<evidence type="ECO:0000256" key="6">
    <source>
        <dbReference type="ARBA" id="ARBA00004713"/>
    </source>
</evidence>
<evidence type="ECO:0000256" key="3">
    <source>
        <dbReference type="ARBA" id="ARBA00001947"/>
    </source>
</evidence>
<feature type="active site" description="Proton donor" evidence="16">
    <location>
        <position position="8"/>
    </location>
</feature>
<comment type="subcellular location">
    <subcellularLocation>
        <location evidence="4 15">Cytoplasm</location>
    </subcellularLocation>
</comment>
<feature type="binding site" evidence="18">
    <location>
        <position position="8"/>
    </location>
    <ligand>
        <name>Mg(2+)</name>
        <dbReference type="ChEBI" id="CHEBI:18420"/>
    </ligand>
</feature>
<evidence type="ECO:0000256" key="14">
    <source>
        <dbReference type="ARBA" id="ARBA00061616"/>
    </source>
</evidence>
<evidence type="ECO:0000256" key="8">
    <source>
        <dbReference type="ARBA" id="ARBA00022490"/>
    </source>
</evidence>
<dbReference type="InterPro" id="IPR006543">
    <property type="entry name" value="Histidinol-phos"/>
</dbReference>
<reference evidence="20" key="1">
    <citation type="submission" date="2016-10" db="EMBL/GenBank/DDBJ databases">
        <authorList>
            <person name="Varghese N."/>
            <person name="Submissions S."/>
        </authorList>
    </citation>
    <scope>NUCLEOTIDE SEQUENCE [LARGE SCALE GENOMIC DNA]</scope>
    <source>
        <strain evidence="20">CGMCC 1.6294</strain>
    </source>
</reference>
<comment type="pathway">
    <text evidence="6">Bacterial outer membrane biogenesis; LPS core biosynthesis.</text>
</comment>
<evidence type="ECO:0000256" key="7">
    <source>
        <dbReference type="ARBA" id="ARBA00011245"/>
    </source>
</evidence>
<keyword evidence="20" id="KW-1185">Reference proteome</keyword>
<evidence type="ECO:0000256" key="1">
    <source>
        <dbReference type="ARBA" id="ARBA00001226"/>
    </source>
</evidence>
<comment type="similarity">
    <text evidence="14 15">Belongs to the gmhB family.</text>
</comment>
<feature type="active site" description="Nucleophile" evidence="16">
    <location>
        <position position="6"/>
    </location>
</feature>
<dbReference type="EMBL" id="FOYV01000001">
    <property type="protein sequence ID" value="SFR48561.1"/>
    <property type="molecule type" value="Genomic_DNA"/>
</dbReference>
<dbReference type="Proteomes" id="UP000199290">
    <property type="component" value="Unassembled WGS sequence"/>
</dbReference>
<dbReference type="GO" id="GO:0034200">
    <property type="term" value="F:D-glycero-beta-D-manno-heptose 1,7-bisphosphate 7-phosphatase activity"/>
    <property type="evidence" value="ECO:0007669"/>
    <property type="project" value="UniProtKB-EC"/>
</dbReference>
<dbReference type="FunFam" id="3.40.50.1000:FF:000168">
    <property type="entry name" value="D,D-heptose 1,7-bisphosphate phosphatase"/>
    <property type="match status" value="1"/>
</dbReference>
<comment type="subunit">
    <text evidence="7">Monomer.</text>
</comment>
<evidence type="ECO:0000256" key="9">
    <source>
        <dbReference type="ARBA" id="ARBA00022723"/>
    </source>
</evidence>